<keyword evidence="2" id="KW-1185">Reference proteome</keyword>
<reference evidence="1 2" key="1">
    <citation type="submission" date="2018-11" db="EMBL/GenBank/DDBJ databases">
        <title>Whole genome sequencing of Pantoea sp. RIT388.</title>
        <authorList>
            <person name="Gan H.M."/>
            <person name="Hudson A.O."/>
        </authorList>
    </citation>
    <scope>NUCLEOTIDE SEQUENCE [LARGE SCALE GENOMIC DNA]</scope>
    <source>
        <strain evidence="1 2">RIT388</strain>
    </source>
</reference>
<name>A0A3N4NQ78_9GAMM</name>
<dbReference type="EMBL" id="RMVG01000025">
    <property type="protein sequence ID" value="RPD94270.1"/>
    <property type="molecule type" value="Genomic_DNA"/>
</dbReference>
<evidence type="ECO:0000313" key="2">
    <source>
        <dbReference type="Proteomes" id="UP000281332"/>
    </source>
</evidence>
<sequence>MSKGNYYYLTVSTDQDSYHYLHRKSCRRLPAKEDLMFIGAFHTLNQALSVARLNFKKVKPCIKCCIHYSEPVNHEKVRPVHHLPKEFL</sequence>
<organism evidence="1 2">
    <name type="scientific">Candidatus Pantoea deserta</name>
    <dbReference type="NCBI Taxonomy" id="1869313"/>
    <lineage>
        <taxon>Bacteria</taxon>
        <taxon>Pseudomonadati</taxon>
        <taxon>Pseudomonadota</taxon>
        <taxon>Gammaproteobacteria</taxon>
        <taxon>Enterobacterales</taxon>
        <taxon>Erwiniaceae</taxon>
        <taxon>Pantoea</taxon>
    </lineage>
</organism>
<protein>
    <submittedName>
        <fullName evidence="1">Uncharacterized protein</fullName>
    </submittedName>
</protein>
<accession>A0A3N4NQ78</accession>
<gene>
    <name evidence="1" type="ORF">BBB56_21590</name>
</gene>
<dbReference type="Proteomes" id="UP000281332">
    <property type="component" value="Unassembled WGS sequence"/>
</dbReference>
<dbReference type="AlphaFoldDB" id="A0A3N4NQ78"/>
<comment type="caution">
    <text evidence="1">The sequence shown here is derived from an EMBL/GenBank/DDBJ whole genome shotgun (WGS) entry which is preliminary data.</text>
</comment>
<evidence type="ECO:0000313" key="1">
    <source>
        <dbReference type="EMBL" id="RPD94270.1"/>
    </source>
</evidence>
<proteinExistence type="predicted"/>